<dbReference type="FunFam" id="3.60.40.10:FF:000118">
    <property type="entry name" value="Phosphatase 2C-like domain-containing protein"/>
    <property type="match status" value="1"/>
</dbReference>
<proteinExistence type="inferred from homology"/>
<evidence type="ECO:0000256" key="1">
    <source>
        <dbReference type="RuleBase" id="RU366020"/>
    </source>
</evidence>
<dbReference type="PROSITE" id="PS51746">
    <property type="entry name" value="PPM_2"/>
    <property type="match status" value="1"/>
</dbReference>
<dbReference type="InterPro" id="IPR001932">
    <property type="entry name" value="PPM-type_phosphatase-like_dom"/>
</dbReference>
<keyword evidence="1" id="KW-0479">Metal-binding</keyword>
<evidence type="ECO:0000313" key="4">
    <source>
        <dbReference type="Proteomes" id="UP000242877"/>
    </source>
</evidence>
<keyword evidence="1" id="KW-0378">Hydrolase</keyword>
<dbReference type="SMART" id="SM00332">
    <property type="entry name" value="PP2Cc"/>
    <property type="match status" value="1"/>
</dbReference>
<gene>
    <name evidence="3" type="ORF">AAP_06235</name>
</gene>
<name>A0A167UY56_9EURO</name>
<dbReference type="GO" id="GO:0004722">
    <property type="term" value="F:protein serine/threonine phosphatase activity"/>
    <property type="evidence" value="ECO:0007669"/>
    <property type="project" value="UniProtKB-EC"/>
</dbReference>
<evidence type="ECO:0000313" key="3">
    <source>
        <dbReference type="EMBL" id="KZZ86765.1"/>
    </source>
</evidence>
<dbReference type="AlphaFoldDB" id="A0A167UY56"/>
<dbReference type="Proteomes" id="UP000242877">
    <property type="component" value="Unassembled WGS sequence"/>
</dbReference>
<dbReference type="SUPFAM" id="SSF81606">
    <property type="entry name" value="PP2C-like"/>
    <property type="match status" value="1"/>
</dbReference>
<comment type="cofactor">
    <cofactor evidence="1">
        <name>Mg(2+)</name>
        <dbReference type="ChEBI" id="CHEBI:18420"/>
    </cofactor>
</comment>
<comment type="similarity">
    <text evidence="1">Belongs to the PP2C family.</text>
</comment>
<dbReference type="VEuPathDB" id="FungiDB:AAP_06235"/>
<comment type="cofactor">
    <cofactor evidence="1">
        <name>Mn(2+)</name>
        <dbReference type="ChEBI" id="CHEBI:29035"/>
    </cofactor>
</comment>
<dbReference type="EC" id="3.1.3.16" evidence="1"/>
<comment type="catalytic activity">
    <reaction evidence="1">
        <text>O-phospho-L-threonyl-[protein] + H2O = L-threonyl-[protein] + phosphate</text>
        <dbReference type="Rhea" id="RHEA:47004"/>
        <dbReference type="Rhea" id="RHEA-COMP:11060"/>
        <dbReference type="Rhea" id="RHEA-COMP:11605"/>
        <dbReference type="ChEBI" id="CHEBI:15377"/>
        <dbReference type="ChEBI" id="CHEBI:30013"/>
        <dbReference type="ChEBI" id="CHEBI:43474"/>
        <dbReference type="ChEBI" id="CHEBI:61977"/>
        <dbReference type="EC" id="3.1.3.16"/>
    </reaction>
</comment>
<evidence type="ECO:0000259" key="2">
    <source>
        <dbReference type="PROSITE" id="PS51746"/>
    </source>
</evidence>
<dbReference type="PANTHER" id="PTHR12320:SF24">
    <property type="entry name" value="PROTEIN PHOSPHATASE"/>
    <property type="match status" value="1"/>
</dbReference>
<keyword evidence="1" id="KW-0904">Protein phosphatase</keyword>
<keyword evidence="4" id="KW-1185">Reference proteome</keyword>
<sequence>MVKYRPISHLQRAFHQWFSVHNFSFASSGLPSAARSRPPFDGYSIPASAFRSYPNTTLHRPSSGVRTPAPAYDRRTALSRCPFQFETGYSGCSLGPSRPLPPPFSALPSTSFSDPLTSSWTNLDSRGGRQHLVRGVTNGDDALLAARNYIGVNDGVGAWKGKELGHAALWSRLMLHFWVQEVEDSINRLEQGLEEGGPDTVKCLQRAYEETVNSTTLPTCNWRGTTTSVTALLYHTTYESELRPALYVTNIGDSQLLVIRPSTRQVLFRTIAQYHGIDCPRQLGTQSPDRPQTDAVATALTLNEDDIVIAISDGVVDNLWEHEILAITLDALDEYNKWLASATAPATAARMRRAGGPMVYIARKILDAARNVAFDPSAESPYMEKAMDRGVLRQGGKEDDISVVVARCRKRGLEG</sequence>
<dbReference type="PANTHER" id="PTHR12320">
    <property type="entry name" value="PROTEIN PHOSPHATASE 2C"/>
    <property type="match status" value="1"/>
</dbReference>
<reference evidence="3 4" key="1">
    <citation type="journal article" date="2016" name="Genome Biol. Evol.">
        <title>Divergent and convergent evolution of fungal pathogenicity.</title>
        <authorList>
            <person name="Shang Y."/>
            <person name="Xiao G."/>
            <person name="Zheng P."/>
            <person name="Cen K."/>
            <person name="Zhan S."/>
            <person name="Wang C."/>
        </authorList>
    </citation>
    <scope>NUCLEOTIDE SEQUENCE [LARGE SCALE GENOMIC DNA]</scope>
    <source>
        <strain evidence="3 4">ARSEF 7405</strain>
    </source>
</reference>
<comment type="caution">
    <text evidence="3">The sequence shown here is derived from an EMBL/GenBank/DDBJ whole genome shotgun (WGS) entry which is preliminary data.</text>
</comment>
<dbReference type="GO" id="GO:0046872">
    <property type="term" value="F:metal ion binding"/>
    <property type="evidence" value="ECO:0007669"/>
    <property type="project" value="UniProtKB-UniRule"/>
</dbReference>
<comment type="catalytic activity">
    <reaction evidence="1">
        <text>O-phospho-L-seryl-[protein] + H2O = L-seryl-[protein] + phosphate</text>
        <dbReference type="Rhea" id="RHEA:20629"/>
        <dbReference type="Rhea" id="RHEA-COMP:9863"/>
        <dbReference type="Rhea" id="RHEA-COMP:11604"/>
        <dbReference type="ChEBI" id="CHEBI:15377"/>
        <dbReference type="ChEBI" id="CHEBI:29999"/>
        <dbReference type="ChEBI" id="CHEBI:43474"/>
        <dbReference type="ChEBI" id="CHEBI:83421"/>
        <dbReference type="EC" id="3.1.3.16"/>
    </reaction>
</comment>
<organism evidence="3 4">
    <name type="scientific">Ascosphaera apis ARSEF 7405</name>
    <dbReference type="NCBI Taxonomy" id="392613"/>
    <lineage>
        <taxon>Eukaryota</taxon>
        <taxon>Fungi</taxon>
        <taxon>Dikarya</taxon>
        <taxon>Ascomycota</taxon>
        <taxon>Pezizomycotina</taxon>
        <taxon>Eurotiomycetes</taxon>
        <taxon>Eurotiomycetidae</taxon>
        <taxon>Onygenales</taxon>
        <taxon>Ascosphaeraceae</taxon>
        <taxon>Ascosphaera</taxon>
    </lineage>
</organism>
<dbReference type="Gene3D" id="3.60.40.10">
    <property type="entry name" value="PPM-type phosphatase domain"/>
    <property type="match status" value="1"/>
</dbReference>
<accession>A0A167UY56</accession>
<dbReference type="OrthoDB" id="25675at2759"/>
<feature type="domain" description="PPM-type phosphatase" evidence="2">
    <location>
        <begin position="116"/>
        <end position="408"/>
    </location>
</feature>
<protein>
    <recommendedName>
        <fullName evidence="1">Protein phosphatase</fullName>
        <ecNumber evidence="1">3.1.3.16</ecNumber>
    </recommendedName>
</protein>
<dbReference type="InterPro" id="IPR039123">
    <property type="entry name" value="PPTC7"/>
</dbReference>
<dbReference type="InterPro" id="IPR036457">
    <property type="entry name" value="PPM-type-like_dom_sf"/>
</dbReference>
<keyword evidence="1" id="KW-0460">Magnesium</keyword>
<dbReference type="EMBL" id="AZGZ01000048">
    <property type="protein sequence ID" value="KZZ86765.1"/>
    <property type="molecule type" value="Genomic_DNA"/>
</dbReference>
<keyword evidence="1" id="KW-0464">Manganese</keyword>